<dbReference type="EMBL" id="JARJCM010000102">
    <property type="protein sequence ID" value="KAJ7029362.1"/>
    <property type="molecule type" value="Genomic_DNA"/>
</dbReference>
<comment type="caution">
    <text evidence="2">The sequence shown here is derived from an EMBL/GenBank/DDBJ whole genome shotgun (WGS) entry which is preliminary data.</text>
</comment>
<feature type="signal peptide" evidence="1">
    <location>
        <begin position="1"/>
        <end position="26"/>
    </location>
</feature>
<sequence>MQHWKSRHAICELSVLAMLRVLQERAAQWQNIRLWFDWDERHRCCKNTFPVDGNYPSLTKLAIGGAQSLRALDFRDFHGADTIRELDLQDFTRAEFGLLTASQWANLTAFSATSIDLNHCVDLLRSTPNLTRCAFHVDTARTNSPILLVTSTLRSLTLSENVPHETACPPVDLLQHLTLPHLQRLRLDFKKPHFGRRAPTPGFASSAAQLDELSLHNAPFAAGTLLHCLASTPCVVALHLGPAAGDGGWGRAVGSDQPNGLIDSHPEGMCVSVRAAGEIGAAPQAFLCACGATEACWVGDVSCLLNARAVPPFERPLGRDGCDEGVGDMG</sequence>
<proteinExistence type="predicted"/>
<feature type="chain" id="PRO_5041914677" evidence="1">
    <location>
        <begin position="27"/>
        <end position="330"/>
    </location>
</feature>
<name>A0AAD6WXX7_9AGAR</name>
<evidence type="ECO:0000313" key="2">
    <source>
        <dbReference type="EMBL" id="KAJ7029362.1"/>
    </source>
</evidence>
<keyword evidence="3" id="KW-1185">Reference proteome</keyword>
<keyword evidence="1" id="KW-0732">Signal</keyword>
<accession>A0AAD6WXX7</accession>
<evidence type="ECO:0000313" key="3">
    <source>
        <dbReference type="Proteomes" id="UP001218188"/>
    </source>
</evidence>
<dbReference type="Proteomes" id="UP001218188">
    <property type="component" value="Unassembled WGS sequence"/>
</dbReference>
<organism evidence="2 3">
    <name type="scientific">Mycena alexandri</name>
    <dbReference type="NCBI Taxonomy" id="1745969"/>
    <lineage>
        <taxon>Eukaryota</taxon>
        <taxon>Fungi</taxon>
        <taxon>Dikarya</taxon>
        <taxon>Basidiomycota</taxon>
        <taxon>Agaricomycotina</taxon>
        <taxon>Agaricomycetes</taxon>
        <taxon>Agaricomycetidae</taxon>
        <taxon>Agaricales</taxon>
        <taxon>Marasmiineae</taxon>
        <taxon>Mycenaceae</taxon>
        <taxon>Mycena</taxon>
    </lineage>
</organism>
<dbReference type="AlphaFoldDB" id="A0AAD6WXX7"/>
<evidence type="ECO:0000256" key="1">
    <source>
        <dbReference type="SAM" id="SignalP"/>
    </source>
</evidence>
<gene>
    <name evidence="2" type="ORF">C8F04DRAFT_42384</name>
</gene>
<protein>
    <submittedName>
        <fullName evidence="2">Uncharacterized protein</fullName>
    </submittedName>
</protein>
<reference evidence="2" key="1">
    <citation type="submission" date="2023-03" db="EMBL/GenBank/DDBJ databases">
        <title>Massive genome expansion in bonnet fungi (Mycena s.s.) driven by repeated elements and novel gene families across ecological guilds.</title>
        <authorList>
            <consortium name="Lawrence Berkeley National Laboratory"/>
            <person name="Harder C.B."/>
            <person name="Miyauchi S."/>
            <person name="Viragh M."/>
            <person name="Kuo A."/>
            <person name="Thoen E."/>
            <person name="Andreopoulos B."/>
            <person name="Lu D."/>
            <person name="Skrede I."/>
            <person name="Drula E."/>
            <person name="Henrissat B."/>
            <person name="Morin E."/>
            <person name="Kohler A."/>
            <person name="Barry K."/>
            <person name="LaButti K."/>
            <person name="Morin E."/>
            <person name="Salamov A."/>
            <person name="Lipzen A."/>
            <person name="Mereny Z."/>
            <person name="Hegedus B."/>
            <person name="Baldrian P."/>
            <person name="Stursova M."/>
            <person name="Weitz H."/>
            <person name="Taylor A."/>
            <person name="Grigoriev I.V."/>
            <person name="Nagy L.G."/>
            <person name="Martin F."/>
            <person name="Kauserud H."/>
        </authorList>
    </citation>
    <scope>NUCLEOTIDE SEQUENCE</scope>
    <source>
        <strain evidence="2">CBHHK200</strain>
    </source>
</reference>